<gene>
    <name evidence="1" type="primary">kanF_1</name>
    <name evidence="1" type="ORF">Pla163_10030</name>
</gene>
<dbReference type="RefSeq" id="WP_145184450.1">
    <property type="nucleotide sequence ID" value="NZ_CP036290.1"/>
</dbReference>
<reference evidence="1 2" key="1">
    <citation type="submission" date="2019-02" db="EMBL/GenBank/DDBJ databases">
        <title>Deep-cultivation of Planctomycetes and their phenomic and genomic characterization uncovers novel biology.</title>
        <authorList>
            <person name="Wiegand S."/>
            <person name="Jogler M."/>
            <person name="Boedeker C."/>
            <person name="Pinto D."/>
            <person name="Vollmers J."/>
            <person name="Rivas-Marin E."/>
            <person name="Kohn T."/>
            <person name="Peeters S.H."/>
            <person name="Heuer A."/>
            <person name="Rast P."/>
            <person name="Oberbeckmann S."/>
            <person name="Bunk B."/>
            <person name="Jeske O."/>
            <person name="Meyerdierks A."/>
            <person name="Storesund J.E."/>
            <person name="Kallscheuer N."/>
            <person name="Luecker S."/>
            <person name="Lage O.M."/>
            <person name="Pohl T."/>
            <person name="Merkel B.J."/>
            <person name="Hornburger P."/>
            <person name="Mueller R.-W."/>
            <person name="Bruemmer F."/>
            <person name="Labrenz M."/>
            <person name="Spormann A.M."/>
            <person name="Op den Camp H."/>
            <person name="Overmann J."/>
            <person name="Amann R."/>
            <person name="Jetten M.S.M."/>
            <person name="Mascher T."/>
            <person name="Medema M.H."/>
            <person name="Devos D.P."/>
            <person name="Kaster A.-K."/>
            <person name="Ovreas L."/>
            <person name="Rohde M."/>
            <person name="Galperin M.Y."/>
            <person name="Jogler C."/>
        </authorList>
    </citation>
    <scope>NUCLEOTIDE SEQUENCE [LARGE SCALE GENOMIC DNA]</scope>
    <source>
        <strain evidence="1 2">Pla163</strain>
    </source>
</reference>
<keyword evidence="1" id="KW-0328">Glycosyltransferase</keyword>
<dbReference type="EMBL" id="CP036290">
    <property type="protein sequence ID" value="QDU83902.1"/>
    <property type="molecule type" value="Genomic_DNA"/>
</dbReference>
<dbReference type="SUPFAM" id="SSF53756">
    <property type="entry name" value="UDP-Glycosyltransferase/glycogen phosphorylase"/>
    <property type="match status" value="1"/>
</dbReference>
<keyword evidence="2" id="KW-1185">Reference proteome</keyword>
<dbReference type="Gene3D" id="3.40.50.2000">
    <property type="entry name" value="Glycogen Phosphorylase B"/>
    <property type="match status" value="2"/>
</dbReference>
<protein>
    <submittedName>
        <fullName evidence="1">2-deoxystreptamine glucosyltransferase</fullName>
        <ecNumber evidence="1">2.4.1.284</ecNumber>
    </submittedName>
</protein>
<dbReference type="PANTHER" id="PTHR12526:SF638">
    <property type="entry name" value="SPORE COAT PROTEIN SA"/>
    <property type="match status" value="1"/>
</dbReference>
<dbReference type="AlphaFoldDB" id="A0A518CXE9"/>
<keyword evidence="1" id="KW-0808">Transferase</keyword>
<dbReference type="GO" id="GO:0102318">
    <property type="term" value="F:2-deoxystreptamine glucosyltransferase activity"/>
    <property type="evidence" value="ECO:0007669"/>
    <property type="project" value="UniProtKB-EC"/>
</dbReference>
<proteinExistence type="predicted"/>
<dbReference type="PANTHER" id="PTHR12526">
    <property type="entry name" value="GLYCOSYLTRANSFERASE"/>
    <property type="match status" value="1"/>
</dbReference>
<dbReference type="Proteomes" id="UP000319342">
    <property type="component" value="Chromosome"/>
</dbReference>
<evidence type="ECO:0000313" key="1">
    <source>
        <dbReference type="EMBL" id="QDU83902.1"/>
    </source>
</evidence>
<dbReference type="Pfam" id="PF13692">
    <property type="entry name" value="Glyco_trans_1_4"/>
    <property type="match status" value="1"/>
</dbReference>
<organism evidence="1 2">
    <name type="scientific">Rohdeia mirabilis</name>
    <dbReference type="NCBI Taxonomy" id="2528008"/>
    <lineage>
        <taxon>Bacteria</taxon>
        <taxon>Pseudomonadati</taxon>
        <taxon>Planctomycetota</taxon>
        <taxon>Planctomycetia</taxon>
        <taxon>Planctomycetia incertae sedis</taxon>
        <taxon>Rohdeia</taxon>
    </lineage>
</organism>
<accession>A0A518CXE9</accession>
<dbReference type="OrthoDB" id="250078at2"/>
<dbReference type="EC" id="2.4.1.284" evidence="1"/>
<sequence>MYLIPICAPILIEGERRLVTTDWKRSLELLRDSLEGRYGPLCVLAPSLPADRFEGSTALEELDVERDGIELVPSIAADIRARAYWLRERATWREQAAGLVSRAHVVHGGADNLFKPVMTTAWRLAAEWGVPTVFVQDTDIVLQERELAGDDRLRRLRAAIYGSLYERVVRDGVSRATLSLLKGRDLVQRYGPFGRNVREFHDTSHLSEHVVGEAVLERRREHAGSGAPLRFVYCGRFVERKGLHTAIELVAAAVRAGAAVTYDLVGDGPERARLEALVAERGLGEHVRFLGTAVYGPELIARLGAYDGLLFTPSAEDTPRMIFDGYAAGLPLVATDIAYARERADAEGATVLLPRSDAARGAQILAELAADRSRLLALGAAARAAGEYHAADAWYARRARWTFEAVDAAGRAAA</sequence>
<name>A0A518CXE9_9BACT</name>
<evidence type="ECO:0000313" key="2">
    <source>
        <dbReference type="Proteomes" id="UP000319342"/>
    </source>
</evidence>